<dbReference type="GO" id="GO:0006955">
    <property type="term" value="P:immune response"/>
    <property type="evidence" value="ECO:0007669"/>
    <property type="project" value="TreeGrafter"/>
</dbReference>
<sequence>MAAVILCWTLLTVGLLGSASEALENVSAHSGGNIVLPCQATESSSQPIILEWSRSDHDKLEYVFLYRDGQFDPENQHPSFKNRVELRDKQMKNGDLSLILIDVTADDIGTYECRVVRARSNLPTPPINVINLKVTNNGQDLRFKFWQSIIGGQKDGKVLEYLGLMLYQIVFLLFLLL</sequence>
<keyword evidence="4 11" id="KW-0732">Signal</keyword>
<dbReference type="InterPro" id="IPR013783">
    <property type="entry name" value="Ig-like_fold"/>
</dbReference>
<keyword evidence="9" id="KW-0325">Glycoprotein</keyword>
<dbReference type="AlphaFoldDB" id="A0A6P7N570"/>
<evidence type="ECO:0000256" key="9">
    <source>
        <dbReference type="ARBA" id="ARBA00023180"/>
    </source>
</evidence>
<evidence type="ECO:0000256" key="3">
    <source>
        <dbReference type="ARBA" id="ARBA00022692"/>
    </source>
</evidence>
<feature type="domain" description="Ig-like" evidence="12">
    <location>
        <begin position="17"/>
        <end position="123"/>
    </location>
</feature>
<dbReference type="GeneID" id="114859246"/>
<keyword evidence="2" id="KW-1003">Cell membrane</keyword>
<keyword evidence="7" id="KW-1015">Disulfide bond</keyword>
<dbReference type="InterPro" id="IPR051713">
    <property type="entry name" value="T-cell_Activation_Regulation"/>
</dbReference>
<dbReference type="SUPFAM" id="SSF48726">
    <property type="entry name" value="Immunoglobulin"/>
    <property type="match status" value="1"/>
</dbReference>
<evidence type="ECO:0000313" key="13">
    <source>
        <dbReference type="Proteomes" id="UP000515150"/>
    </source>
</evidence>
<proteinExistence type="predicted"/>
<evidence type="ECO:0000313" key="14">
    <source>
        <dbReference type="RefSeq" id="XP_029013074.1"/>
    </source>
</evidence>
<dbReference type="Pfam" id="PF07686">
    <property type="entry name" value="V-set"/>
    <property type="match status" value="1"/>
</dbReference>
<dbReference type="RefSeq" id="XP_029013074.1">
    <property type="nucleotide sequence ID" value="XM_029157241.3"/>
</dbReference>
<dbReference type="OrthoDB" id="8960739at2759"/>
<dbReference type="GO" id="GO:0007166">
    <property type="term" value="P:cell surface receptor signaling pathway"/>
    <property type="evidence" value="ECO:0007669"/>
    <property type="project" value="TreeGrafter"/>
</dbReference>
<keyword evidence="3" id="KW-0812">Transmembrane</keyword>
<evidence type="ECO:0000256" key="1">
    <source>
        <dbReference type="ARBA" id="ARBA00004251"/>
    </source>
</evidence>
<comment type="subcellular location">
    <subcellularLocation>
        <location evidence="1">Cell membrane</location>
        <topology evidence="1">Single-pass type I membrane protein</topology>
    </subcellularLocation>
</comment>
<reference evidence="14" key="1">
    <citation type="submission" date="2025-08" db="UniProtKB">
        <authorList>
            <consortium name="RefSeq"/>
        </authorList>
    </citation>
    <scope>IDENTIFICATION</scope>
</reference>
<dbReference type="SMART" id="SM00406">
    <property type="entry name" value="IGv"/>
    <property type="match status" value="1"/>
</dbReference>
<dbReference type="InterPro" id="IPR003599">
    <property type="entry name" value="Ig_sub"/>
</dbReference>
<protein>
    <submittedName>
        <fullName evidence="14">Coxsackievirus and adenovirus receptor homolog</fullName>
    </submittedName>
</protein>
<evidence type="ECO:0000259" key="12">
    <source>
        <dbReference type="PROSITE" id="PS50835"/>
    </source>
</evidence>
<dbReference type="InterPro" id="IPR007110">
    <property type="entry name" value="Ig-like_dom"/>
</dbReference>
<keyword evidence="10" id="KW-0393">Immunoglobulin domain</keyword>
<dbReference type="GO" id="GO:0071222">
    <property type="term" value="P:cellular response to lipopolysaccharide"/>
    <property type="evidence" value="ECO:0007669"/>
    <property type="project" value="TreeGrafter"/>
</dbReference>
<evidence type="ECO:0000256" key="11">
    <source>
        <dbReference type="SAM" id="SignalP"/>
    </source>
</evidence>
<evidence type="ECO:0000256" key="6">
    <source>
        <dbReference type="ARBA" id="ARBA00023136"/>
    </source>
</evidence>
<dbReference type="PANTHER" id="PTHR25466:SF9">
    <property type="entry name" value="FIBRONECTIN TYPE-III DOMAIN-CONTAINING PROTEIN"/>
    <property type="match status" value="1"/>
</dbReference>
<evidence type="ECO:0000256" key="7">
    <source>
        <dbReference type="ARBA" id="ARBA00023157"/>
    </source>
</evidence>
<evidence type="ECO:0000256" key="5">
    <source>
        <dbReference type="ARBA" id="ARBA00022989"/>
    </source>
</evidence>
<dbReference type="GO" id="GO:0042102">
    <property type="term" value="P:positive regulation of T cell proliferation"/>
    <property type="evidence" value="ECO:0007669"/>
    <property type="project" value="TreeGrafter"/>
</dbReference>
<organism evidence="13 14">
    <name type="scientific">Betta splendens</name>
    <name type="common">Siamese fighting fish</name>
    <dbReference type="NCBI Taxonomy" id="158456"/>
    <lineage>
        <taxon>Eukaryota</taxon>
        <taxon>Metazoa</taxon>
        <taxon>Chordata</taxon>
        <taxon>Craniata</taxon>
        <taxon>Vertebrata</taxon>
        <taxon>Euteleostomi</taxon>
        <taxon>Actinopterygii</taxon>
        <taxon>Neopterygii</taxon>
        <taxon>Teleostei</taxon>
        <taxon>Neoteleostei</taxon>
        <taxon>Acanthomorphata</taxon>
        <taxon>Anabantaria</taxon>
        <taxon>Anabantiformes</taxon>
        <taxon>Anabantoidei</taxon>
        <taxon>Osphronemidae</taxon>
        <taxon>Betta</taxon>
    </lineage>
</organism>
<dbReference type="Proteomes" id="UP000515150">
    <property type="component" value="Chromosome 7"/>
</dbReference>
<evidence type="ECO:0000256" key="2">
    <source>
        <dbReference type="ARBA" id="ARBA00022475"/>
    </source>
</evidence>
<dbReference type="InParanoid" id="A0A6P7N570"/>
<dbReference type="SMART" id="SM00409">
    <property type="entry name" value="IG"/>
    <property type="match status" value="1"/>
</dbReference>
<dbReference type="GO" id="GO:0009897">
    <property type="term" value="C:external side of plasma membrane"/>
    <property type="evidence" value="ECO:0007669"/>
    <property type="project" value="TreeGrafter"/>
</dbReference>
<dbReference type="KEGG" id="bspl:114859246"/>
<dbReference type="PROSITE" id="PS50835">
    <property type="entry name" value="IG_LIKE"/>
    <property type="match status" value="1"/>
</dbReference>
<dbReference type="GO" id="GO:0042130">
    <property type="term" value="P:negative regulation of T cell proliferation"/>
    <property type="evidence" value="ECO:0007669"/>
    <property type="project" value="TreeGrafter"/>
</dbReference>
<keyword evidence="8 14" id="KW-0675">Receptor</keyword>
<evidence type="ECO:0000256" key="8">
    <source>
        <dbReference type="ARBA" id="ARBA00023170"/>
    </source>
</evidence>
<feature type="signal peptide" evidence="11">
    <location>
        <begin position="1"/>
        <end position="22"/>
    </location>
</feature>
<keyword evidence="6" id="KW-0472">Membrane</keyword>
<dbReference type="Gene3D" id="2.60.40.10">
    <property type="entry name" value="Immunoglobulins"/>
    <property type="match status" value="1"/>
</dbReference>
<dbReference type="PANTHER" id="PTHR25466">
    <property type="entry name" value="T-LYMPHOCYTE ACTIVATION ANTIGEN"/>
    <property type="match status" value="1"/>
</dbReference>
<gene>
    <name evidence="14" type="primary">LOC114859246</name>
</gene>
<keyword evidence="13" id="KW-1185">Reference proteome</keyword>
<dbReference type="InterPro" id="IPR013106">
    <property type="entry name" value="Ig_V-set"/>
</dbReference>
<accession>A0A6P7N570</accession>
<dbReference type="InterPro" id="IPR036179">
    <property type="entry name" value="Ig-like_dom_sf"/>
</dbReference>
<keyword evidence="5" id="KW-1133">Transmembrane helix</keyword>
<evidence type="ECO:0000256" key="10">
    <source>
        <dbReference type="ARBA" id="ARBA00023319"/>
    </source>
</evidence>
<evidence type="ECO:0000256" key="4">
    <source>
        <dbReference type="ARBA" id="ARBA00022729"/>
    </source>
</evidence>
<dbReference type="GO" id="GO:0031295">
    <property type="term" value="P:T cell costimulation"/>
    <property type="evidence" value="ECO:0007669"/>
    <property type="project" value="TreeGrafter"/>
</dbReference>
<feature type="chain" id="PRO_5027799065" evidence="11">
    <location>
        <begin position="23"/>
        <end position="177"/>
    </location>
</feature>
<name>A0A6P7N570_BETSP</name>